<dbReference type="AlphaFoldDB" id="A0A517PD98"/>
<keyword evidence="3" id="KW-1185">Reference proteome</keyword>
<dbReference type="KEGG" id="acaf:CA12_34210"/>
<reference evidence="2 3" key="1">
    <citation type="submission" date="2019-02" db="EMBL/GenBank/DDBJ databases">
        <title>Deep-cultivation of Planctomycetes and their phenomic and genomic characterization uncovers novel biology.</title>
        <authorList>
            <person name="Wiegand S."/>
            <person name="Jogler M."/>
            <person name="Boedeker C."/>
            <person name="Pinto D."/>
            <person name="Vollmers J."/>
            <person name="Rivas-Marin E."/>
            <person name="Kohn T."/>
            <person name="Peeters S.H."/>
            <person name="Heuer A."/>
            <person name="Rast P."/>
            <person name="Oberbeckmann S."/>
            <person name="Bunk B."/>
            <person name="Jeske O."/>
            <person name="Meyerdierks A."/>
            <person name="Storesund J.E."/>
            <person name="Kallscheuer N."/>
            <person name="Luecker S."/>
            <person name="Lage O.M."/>
            <person name="Pohl T."/>
            <person name="Merkel B.J."/>
            <person name="Hornburger P."/>
            <person name="Mueller R.-W."/>
            <person name="Bruemmer F."/>
            <person name="Labrenz M."/>
            <person name="Spormann A.M."/>
            <person name="Op den Camp H."/>
            <person name="Overmann J."/>
            <person name="Amann R."/>
            <person name="Jetten M.S.M."/>
            <person name="Mascher T."/>
            <person name="Medema M.H."/>
            <person name="Devos D.P."/>
            <person name="Kaster A.-K."/>
            <person name="Ovreas L."/>
            <person name="Rohde M."/>
            <person name="Galperin M.Y."/>
            <person name="Jogler C."/>
        </authorList>
    </citation>
    <scope>NUCLEOTIDE SEQUENCE [LARGE SCALE GENOMIC DNA]</scope>
    <source>
        <strain evidence="2 3">CA12</strain>
    </source>
</reference>
<feature type="transmembrane region" description="Helical" evidence="1">
    <location>
        <begin position="12"/>
        <end position="31"/>
    </location>
</feature>
<keyword evidence="1" id="KW-1133">Transmembrane helix</keyword>
<keyword evidence="1" id="KW-0812">Transmembrane</keyword>
<dbReference type="Proteomes" id="UP000318741">
    <property type="component" value="Chromosome"/>
</dbReference>
<evidence type="ECO:0000256" key="1">
    <source>
        <dbReference type="SAM" id="Phobius"/>
    </source>
</evidence>
<accession>A0A517PD98</accession>
<sequence length="151" mass="16435">MLVPPTLPPLAIDPASLLAPLGIAVLTVTLLRRYRLKTTLGKSARPADPITTVRDAVRESGGAWELRLHDAGRAAEASLHTRAAELDALTERAESAAERLRLVAPPAEESPVTLPIGEERVRRHLRQAGYDDRQIDVILSRDGEGERERAA</sequence>
<keyword evidence="1" id="KW-0472">Membrane</keyword>
<evidence type="ECO:0000313" key="2">
    <source>
        <dbReference type="EMBL" id="QDT17301.1"/>
    </source>
</evidence>
<evidence type="ECO:0000313" key="3">
    <source>
        <dbReference type="Proteomes" id="UP000318741"/>
    </source>
</evidence>
<gene>
    <name evidence="2" type="ORF">CA12_34210</name>
</gene>
<name>A0A517PD98_9PLAN</name>
<organism evidence="2 3">
    <name type="scientific">Alienimonas californiensis</name>
    <dbReference type="NCBI Taxonomy" id="2527989"/>
    <lineage>
        <taxon>Bacteria</taxon>
        <taxon>Pseudomonadati</taxon>
        <taxon>Planctomycetota</taxon>
        <taxon>Planctomycetia</taxon>
        <taxon>Planctomycetales</taxon>
        <taxon>Planctomycetaceae</taxon>
        <taxon>Alienimonas</taxon>
    </lineage>
</organism>
<proteinExistence type="predicted"/>
<dbReference type="EMBL" id="CP036265">
    <property type="protein sequence ID" value="QDT17301.1"/>
    <property type="molecule type" value="Genomic_DNA"/>
</dbReference>
<protein>
    <submittedName>
        <fullName evidence="2">Uncharacterized protein</fullName>
    </submittedName>
</protein>
<dbReference type="RefSeq" id="WP_145360184.1">
    <property type="nucleotide sequence ID" value="NZ_CP036265.1"/>
</dbReference>